<accession>A0AAE1PTS3</accession>
<proteinExistence type="predicted"/>
<dbReference type="AlphaFoldDB" id="A0AAE1PTS3"/>
<evidence type="ECO:0000313" key="3">
    <source>
        <dbReference type="Proteomes" id="UP001292094"/>
    </source>
</evidence>
<organism evidence="2 3">
    <name type="scientific">Petrolisthes manimaculis</name>
    <dbReference type="NCBI Taxonomy" id="1843537"/>
    <lineage>
        <taxon>Eukaryota</taxon>
        <taxon>Metazoa</taxon>
        <taxon>Ecdysozoa</taxon>
        <taxon>Arthropoda</taxon>
        <taxon>Crustacea</taxon>
        <taxon>Multicrustacea</taxon>
        <taxon>Malacostraca</taxon>
        <taxon>Eumalacostraca</taxon>
        <taxon>Eucarida</taxon>
        <taxon>Decapoda</taxon>
        <taxon>Pleocyemata</taxon>
        <taxon>Anomura</taxon>
        <taxon>Galatheoidea</taxon>
        <taxon>Porcellanidae</taxon>
        <taxon>Petrolisthes</taxon>
    </lineage>
</organism>
<gene>
    <name evidence="2" type="ORF">Pmani_015479</name>
</gene>
<comment type="caution">
    <text evidence="2">The sequence shown here is derived from an EMBL/GenBank/DDBJ whole genome shotgun (WGS) entry which is preliminary data.</text>
</comment>
<name>A0AAE1PTS3_9EUCA</name>
<evidence type="ECO:0000313" key="2">
    <source>
        <dbReference type="EMBL" id="KAK4313137.1"/>
    </source>
</evidence>
<dbReference type="EMBL" id="JAWZYT010001345">
    <property type="protein sequence ID" value="KAK4313137.1"/>
    <property type="molecule type" value="Genomic_DNA"/>
</dbReference>
<feature type="region of interest" description="Disordered" evidence="1">
    <location>
        <begin position="45"/>
        <end position="86"/>
    </location>
</feature>
<feature type="compositionally biased region" description="Polar residues" evidence="1">
    <location>
        <begin position="47"/>
        <end position="62"/>
    </location>
</feature>
<reference evidence="2" key="1">
    <citation type="submission" date="2023-11" db="EMBL/GenBank/DDBJ databases">
        <title>Genome assemblies of two species of porcelain crab, Petrolisthes cinctipes and Petrolisthes manimaculis (Anomura: Porcellanidae).</title>
        <authorList>
            <person name="Angst P."/>
        </authorList>
    </citation>
    <scope>NUCLEOTIDE SEQUENCE</scope>
    <source>
        <strain evidence="2">PB745_02</strain>
        <tissue evidence="2">Gill</tissue>
    </source>
</reference>
<protein>
    <submittedName>
        <fullName evidence="2">Uncharacterized protein</fullName>
    </submittedName>
</protein>
<keyword evidence="3" id="KW-1185">Reference proteome</keyword>
<evidence type="ECO:0000256" key="1">
    <source>
        <dbReference type="SAM" id="MobiDB-lite"/>
    </source>
</evidence>
<sequence>MLRAKNRGSINAIFEITSKLFTIQNMGGALGSLRAMMCRQAGRQLPQGVTSTPPYPCNTQHGAQGDGRVSGWGKATPGATGAVGRG</sequence>
<dbReference type="Proteomes" id="UP001292094">
    <property type="component" value="Unassembled WGS sequence"/>
</dbReference>